<organism evidence="2 3">
    <name type="scientific">Brachybacterium huguangmaarense</name>
    <dbReference type="NCBI Taxonomy" id="1652028"/>
    <lineage>
        <taxon>Bacteria</taxon>
        <taxon>Bacillati</taxon>
        <taxon>Actinomycetota</taxon>
        <taxon>Actinomycetes</taxon>
        <taxon>Micrococcales</taxon>
        <taxon>Dermabacteraceae</taxon>
        <taxon>Brachybacterium</taxon>
    </lineage>
</organism>
<protein>
    <submittedName>
        <fullName evidence="2">ABC transporter substrate-binding protein</fullName>
    </submittedName>
</protein>
<proteinExistence type="predicted"/>
<dbReference type="Proteomes" id="UP001164305">
    <property type="component" value="Chromosome"/>
</dbReference>
<name>A0ABY6G2B1_9MICO</name>
<feature type="signal peptide" evidence="1">
    <location>
        <begin position="1"/>
        <end position="29"/>
    </location>
</feature>
<evidence type="ECO:0000313" key="3">
    <source>
        <dbReference type="Proteomes" id="UP001164305"/>
    </source>
</evidence>
<sequence>MNARQTRLSRRSLFGLGGAAGALALSACAGTGGGSEQSGDATKLQFWSNHPGSSKEVEQQLIDAFEKQSDGVTVTLVDGGKNYEEVQQKFNAALSGGTLPDIVVLSDVTWFNFALNEQLAPLEDLFDKAGVDPSGYVEPLYNDYTFKDKHYALPYSRSTPLFYYNKDLWAKAGLPDQGPESWEQLTEWAQTLKDKAGAQLSFVTGDGVGYLDWIAQGLLWSMGGGYSDGYTPTFTDDNSIKAAQLLQDFKATGLYDVSSDPAPVFSSGQSAAMIESTGSLKGVLDAAAGKFEVGTAFLPGPKGESCPTGGAGLAIPAGISDERKVNALKAIGFLTNVENTATFAQGTGYMPVQTAALDSDTIKQYLEKTPQAQTALDQLPFTKSQDYARVFIAGGGKQIGGAWDKIVQGADVAATMKELQDWAAPKLEQLEKKAK</sequence>
<dbReference type="PANTHER" id="PTHR43649">
    <property type="entry name" value="ARABINOSE-BINDING PROTEIN-RELATED"/>
    <property type="match status" value="1"/>
</dbReference>
<dbReference type="InterPro" id="IPR050490">
    <property type="entry name" value="Bact_solute-bd_prot1"/>
</dbReference>
<keyword evidence="1" id="KW-0732">Signal</keyword>
<evidence type="ECO:0000313" key="2">
    <source>
        <dbReference type="EMBL" id="UYG17345.1"/>
    </source>
</evidence>
<accession>A0ABY6G2B1</accession>
<dbReference type="Gene3D" id="3.40.190.10">
    <property type="entry name" value="Periplasmic binding protein-like II"/>
    <property type="match status" value="1"/>
</dbReference>
<reference evidence="2" key="1">
    <citation type="submission" date="2022-10" db="EMBL/GenBank/DDBJ databases">
        <title>Whole-Genome Sequencing of Brachybacterium huguangmaarense BRM-3, Isolated from Betula schmidtii.</title>
        <authorList>
            <person name="Haam D."/>
        </authorList>
    </citation>
    <scope>NUCLEOTIDE SEQUENCE</scope>
    <source>
        <strain evidence="2">BRM-3</strain>
    </source>
</reference>
<dbReference type="PROSITE" id="PS51257">
    <property type="entry name" value="PROKAR_LIPOPROTEIN"/>
    <property type="match status" value="1"/>
</dbReference>
<keyword evidence="3" id="KW-1185">Reference proteome</keyword>
<dbReference type="CDD" id="cd14748">
    <property type="entry name" value="PBP2_UgpB"/>
    <property type="match status" value="1"/>
</dbReference>
<evidence type="ECO:0000256" key="1">
    <source>
        <dbReference type="SAM" id="SignalP"/>
    </source>
</evidence>
<dbReference type="RefSeq" id="WP_263594554.1">
    <property type="nucleotide sequence ID" value="NZ_CP107020.1"/>
</dbReference>
<dbReference type="SUPFAM" id="SSF53850">
    <property type="entry name" value="Periplasmic binding protein-like II"/>
    <property type="match status" value="1"/>
</dbReference>
<dbReference type="PROSITE" id="PS51318">
    <property type="entry name" value="TAT"/>
    <property type="match status" value="1"/>
</dbReference>
<dbReference type="EMBL" id="CP107020">
    <property type="protein sequence ID" value="UYG17345.1"/>
    <property type="molecule type" value="Genomic_DNA"/>
</dbReference>
<feature type="chain" id="PRO_5046604624" evidence="1">
    <location>
        <begin position="30"/>
        <end position="435"/>
    </location>
</feature>
<dbReference type="InterPro" id="IPR006059">
    <property type="entry name" value="SBP"/>
</dbReference>
<dbReference type="InterPro" id="IPR006311">
    <property type="entry name" value="TAT_signal"/>
</dbReference>
<dbReference type="Pfam" id="PF13416">
    <property type="entry name" value="SBP_bac_8"/>
    <property type="match status" value="1"/>
</dbReference>
<dbReference type="PANTHER" id="PTHR43649:SF30">
    <property type="entry name" value="ABC TRANSPORTER SUBSTRATE-BINDING PROTEIN"/>
    <property type="match status" value="1"/>
</dbReference>
<gene>
    <name evidence="2" type="ORF">BRM3_02625</name>
</gene>